<dbReference type="EMBL" id="LR798251">
    <property type="protein sequence ID" value="CAB5217968.1"/>
    <property type="molecule type" value="Genomic_DNA"/>
</dbReference>
<gene>
    <name evidence="1" type="ORF">UFOVP210_34</name>
</gene>
<organism evidence="1">
    <name type="scientific">uncultured Caudovirales phage</name>
    <dbReference type="NCBI Taxonomy" id="2100421"/>
    <lineage>
        <taxon>Viruses</taxon>
        <taxon>Duplodnaviria</taxon>
        <taxon>Heunggongvirae</taxon>
        <taxon>Uroviricota</taxon>
        <taxon>Caudoviricetes</taxon>
        <taxon>Peduoviridae</taxon>
        <taxon>Maltschvirus</taxon>
        <taxon>Maltschvirus maltsch</taxon>
    </lineage>
</organism>
<proteinExistence type="predicted"/>
<reference evidence="1" key="1">
    <citation type="submission" date="2020-05" db="EMBL/GenBank/DDBJ databases">
        <authorList>
            <person name="Chiriac C."/>
            <person name="Salcher M."/>
            <person name="Ghai R."/>
            <person name="Kavagutti S V."/>
        </authorList>
    </citation>
    <scope>NUCLEOTIDE SEQUENCE</scope>
</reference>
<protein>
    <submittedName>
        <fullName evidence="1">Uncharacterized protein</fullName>
    </submittedName>
</protein>
<evidence type="ECO:0000313" key="1">
    <source>
        <dbReference type="EMBL" id="CAB5217968.1"/>
    </source>
</evidence>
<sequence length="145" mass="16882">MEAVSGPEQFKDTPICTLLARNVARVTEALERQQTFSLEMFIDALNTEARYPRAGIRISRYCRPDRPPRWYTELIVTSVWNKDSTGWYKQTYVVSDYHSTAASAMPWRSTIKTRLLKGIDFEAELQEIQRMDREHKAHVAKKEGK</sequence>
<name>A0A6J7WMF2_9CAUD</name>
<accession>A0A6J7WMF2</accession>